<feature type="compositionally biased region" description="Basic and acidic residues" evidence="1">
    <location>
        <begin position="43"/>
        <end position="66"/>
    </location>
</feature>
<keyword evidence="3" id="KW-1185">Reference proteome</keyword>
<name>A0AAN9P196_CROPI</name>
<dbReference type="Proteomes" id="UP001372338">
    <property type="component" value="Unassembled WGS sequence"/>
</dbReference>
<organism evidence="2 3">
    <name type="scientific">Crotalaria pallida</name>
    <name type="common">Smooth rattlebox</name>
    <name type="synonym">Crotalaria striata</name>
    <dbReference type="NCBI Taxonomy" id="3830"/>
    <lineage>
        <taxon>Eukaryota</taxon>
        <taxon>Viridiplantae</taxon>
        <taxon>Streptophyta</taxon>
        <taxon>Embryophyta</taxon>
        <taxon>Tracheophyta</taxon>
        <taxon>Spermatophyta</taxon>
        <taxon>Magnoliopsida</taxon>
        <taxon>eudicotyledons</taxon>
        <taxon>Gunneridae</taxon>
        <taxon>Pentapetalae</taxon>
        <taxon>rosids</taxon>
        <taxon>fabids</taxon>
        <taxon>Fabales</taxon>
        <taxon>Fabaceae</taxon>
        <taxon>Papilionoideae</taxon>
        <taxon>50 kb inversion clade</taxon>
        <taxon>genistoids sensu lato</taxon>
        <taxon>core genistoids</taxon>
        <taxon>Crotalarieae</taxon>
        <taxon>Crotalaria</taxon>
    </lineage>
</organism>
<evidence type="ECO:0000256" key="1">
    <source>
        <dbReference type="SAM" id="MobiDB-lite"/>
    </source>
</evidence>
<sequence>MREREVAAPSPLSALRCPIAVVGPSLPHRRRRSITVAAPSSSGRERRHERHENGDGGKEERQWRGK</sequence>
<protein>
    <submittedName>
        <fullName evidence="2">Uncharacterized protein</fullName>
    </submittedName>
</protein>
<reference evidence="2 3" key="1">
    <citation type="submission" date="2024-01" db="EMBL/GenBank/DDBJ databases">
        <title>The genomes of 5 underutilized Papilionoideae crops provide insights into root nodulation and disease resistanc.</title>
        <authorList>
            <person name="Yuan L."/>
        </authorList>
    </citation>
    <scope>NUCLEOTIDE SEQUENCE [LARGE SCALE GENOMIC DNA]</scope>
    <source>
        <strain evidence="2">ZHUSHIDOU_FW_LH</strain>
        <tissue evidence="2">Leaf</tissue>
    </source>
</reference>
<dbReference type="AlphaFoldDB" id="A0AAN9P196"/>
<comment type="caution">
    <text evidence="2">The sequence shown here is derived from an EMBL/GenBank/DDBJ whole genome shotgun (WGS) entry which is preliminary data.</text>
</comment>
<accession>A0AAN9P196</accession>
<proteinExistence type="predicted"/>
<dbReference type="EMBL" id="JAYWIO010000002">
    <property type="protein sequence ID" value="KAK7282831.1"/>
    <property type="molecule type" value="Genomic_DNA"/>
</dbReference>
<feature type="region of interest" description="Disordered" evidence="1">
    <location>
        <begin position="28"/>
        <end position="66"/>
    </location>
</feature>
<evidence type="ECO:0000313" key="2">
    <source>
        <dbReference type="EMBL" id="KAK7282831.1"/>
    </source>
</evidence>
<evidence type="ECO:0000313" key="3">
    <source>
        <dbReference type="Proteomes" id="UP001372338"/>
    </source>
</evidence>
<gene>
    <name evidence="2" type="ORF">RIF29_11913</name>
</gene>